<protein>
    <recommendedName>
        <fullName evidence="6">Failed axon connections protein</fullName>
    </recommendedName>
</protein>
<evidence type="ECO:0000256" key="1">
    <source>
        <dbReference type="ARBA" id="ARBA00006475"/>
    </source>
</evidence>
<evidence type="ECO:0000313" key="5">
    <source>
        <dbReference type="Proteomes" id="UP001159428"/>
    </source>
</evidence>
<dbReference type="Pfam" id="PF17171">
    <property type="entry name" value="GST_C_6"/>
    <property type="match status" value="1"/>
</dbReference>
<dbReference type="SFLD" id="SFLDG01180">
    <property type="entry name" value="SUF1"/>
    <property type="match status" value="1"/>
</dbReference>
<evidence type="ECO:0000313" key="4">
    <source>
        <dbReference type="EMBL" id="CAH3122882.1"/>
    </source>
</evidence>
<organism evidence="4 5">
    <name type="scientific">Pocillopora meandrina</name>
    <dbReference type="NCBI Taxonomy" id="46732"/>
    <lineage>
        <taxon>Eukaryota</taxon>
        <taxon>Metazoa</taxon>
        <taxon>Cnidaria</taxon>
        <taxon>Anthozoa</taxon>
        <taxon>Hexacorallia</taxon>
        <taxon>Scleractinia</taxon>
        <taxon>Astrocoeniina</taxon>
        <taxon>Pocilloporidae</taxon>
        <taxon>Pocillopora</taxon>
    </lineage>
</organism>
<evidence type="ECO:0008006" key="6">
    <source>
        <dbReference type="Google" id="ProtNLM"/>
    </source>
</evidence>
<dbReference type="SFLD" id="SFLDG01200">
    <property type="entry name" value="SUF1.1"/>
    <property type="match status" value="1"/>
</dbReference>
<dbReference type="PANTHER" id="PTHR12289">
    <property type="entry name" value="METAXIN RELATED"/>
    <property type="match status" value="1"/>
</dbReference>
<dbReference type="InterPro" id="IPR012336">
    <property type="entry name" value="Thioredoxin-like_fold"/>
</dbReference>
<dbReference type="EMBL" id="CALNXJ010000019">
    <property type="protein sequence ID" value="CAH3122882.1"/>
    <property type="molecule type" value="Genomic_DNA"/>
</dbReference>
<dbReference type="SUPFAM" id="SSF52833">
    <property type="entry name" value="Thioredoxin-like"/>
    <property type="match status" value="1"/>
</dbReference>
<dbReference type="InterPro" id="IPR026928">
    <property type="entry name" value="FAX/IsoI-like"/>
</dbReference>
<dbReference type="InterPro" id="IPR033468">
    <property type="entry name" value="Metaxin_GST"/>
</dbReference>
<dbReference type="CDD" id="cd03193">
    <property type="entry name" value="GST_C_Metaxin"/>
    <property type="match status" value="1"/>
</dbReference>
<feature type="domain" description="Thioredoxin-like fold" evidence="3">
    <location>
        <begin position="50"/>
        <end position="142"/>
    </location>
</feature>
<dbReference type="InterPro" id="IPR036249">
    <property type="entry name" value="Thioredoxin-like_sf"/>
</dbReference>
<reference evidence="4 5" key="1">
    <citation type="submission" date="2022-05" db="EMBL/GenBank/DDBJ databases">
        <authorList>
            <consortium name="Genoscope - CEA"/>
            <person name="William W."/>
        </authorList>
    </citation>
    <scope>NUCLEOTIDE SEQUENCE [LARGE SCALE GENOMIC DNA]</scope>
</reference>
<dbReference type="SFLD" id="SFLDS00019">
    <property type="entry name" value="Glutathione_Transferase_(cytos"/>
    <property type="match status" value="1"/>
</dbReference>
<dbReference type="InterPro" id="IPR036282">
    <property type="entry name" value="Glutathione-S-Trfase_C_sf"/>
</dbReference>
<dbReference type="AlphaFoldDB" id="A0AAU9WR32"/>
<feature type="domain" description="Metaxin glutathione S-transferase" evidence="2">
    <location>
        <begin position="191"/>
        <end position="254"/>
    </location>
</feature>
<dbReference type="InterPro" id="IPR050931">
    <property type="entry name" value="Mito_Protein_Transport_Metaxin"/>
</dbReference>
<dbReference type="Gene3D" id="1.20.1050.10">
    <property type="match status" value="1"/>
</dbReference>
<comment type="similarity">
    <text evidence="1">Belongs to the FAX family.</text>
</comment>
<name>A0AAU9WR32_9CNID</name>
<proteinExistence type="inferred from homology"/>
<evidence type="ECO:0000259" key="3">
    <source>
        <dbReference type="Pfam" id="PF17172"/>
    </source>
</evidence>
<dbReference type="Proteomes" id="UP001159428">
    <property type="component" value="Unassembled WGS sequence"/>
</dbReference>
<dbReference type="InterPro" id="IPR040079">
    <property type="entry name" value="Glutathione_S-Trfase"/>
</dbReference>
<dbReference type="GO" id="GO:0005737">
    <property type="term" value="C:cytoplasm"/>
    <property type="evidence" value="ECO:0007669"/>
    <property type="project" value="TreeGrafter"/>
</dbReference>
<comment type="caution">
    <text evidence="4">The sequence shown here is derived from an EMBL/GenBank/DDBJ whole genome shotgun (WGS) entry which is preliminary data.</text>
</comment>
<gene>
    <name evidence="4" type="ORF">PMEA_00009841</name>
</gene>
<keyword evidence="5" id="KW-1185">Reference proteome</keyword>
<dbReference type="Pfam" id="PF17172">
    <property type="entry name" value="GST_N_4"/>
    <property type="match status" value="1"/>
</dbReference>
<dbReference type="PANTHER" id="PTHR12289:SF41">
    <property type="entry name" value="FAILED AXON CONNECTIONS-RELATED"/>
    <property type="match status" value="1"/>
</dbReference>
<evidence type="ECO:0000259" key="2">
    <source>
        <dbReference type="Pfam" id="PF17171"/>
    </source>
</evidence>
<dbReference type="SUPFAM" id="SSF47616">
    <property type="entry name" value="GST C-terminal domain-like"/>
    <property type="match status" value="1"/>
</dbReference>
<accession>A0AAU9WR32</accession>
<sequence length="276" mass="32010">MAARMRSMLVRVFMKDIIPGAYAPKVTVPNGIVLLHQPPISDGVPMISNFALKLETYLRMADIPYENSFVPKNSSKGKIPWIEYNGKKIADSNFCISFLNEEFKVALDDKLSKSEKAVSYALKTMVEENTYWTMVYYRWIDATDLTSKRFFPRASQRKRDFFFSMFQRTIKEQLNGHGMGRHKKEEVYSIAKKDLQTLSDYLDVKPFVMGQEPTAVDATVFGLLAQFVWQDKGSPQNAAIHKDFKNLLGYCERMKERFWSDWDDAIAFRKKFHTEA</sequence>